<name>F8P036_SERL9</name>
<dbReference type="HOGENOM" id="CLU_088659_0_0_1"/>
<reference evidence="3" key="1">
    <citation type="submission" date="2011-04" db="EMBL/GenBank/DDBJ databases">
        <title>Evolution of plant cell wall degrading machinery underlies the functional diversity of forest fungi.</title>
        <authorList>
            <consortium name="US DOE Joint Genome Institute (JGI-PGF)"/>
            <person name="Eastwood D.C."/>
            <person name="Floudas D."/>
            <person name="Binder M."/>
            <person name="Majcherczyk A."/>
            <person name="Schneider P."/>
            <person name="Aerts A."/>
            <person name="Asiegbu F.O."/>
            <person name="Baker S.E."/>
            <person name="Barry K."/>
            <person name="Bendiksby M."/>
            <person name="Blumentritt M."/>
            <person name="Coutinho P.M."/>
            <person name="Cullen D."/>
            <person name="Cullen D."/>
            <person name="Gathman A."/>
            <person name="Goodell B."/>
            <person name="Henrissat B."/>
            <person name="Ihrmark K."/>
            <person name="Kauserud H."/>
            <person name="Kohler A."/>
            <person name="LaButti K."/>
            <person name="Lapidus A."/>
            <person name="Lavin J.L."/>
            <person name="Lee Y.-H."/>
            <person name="Lindquist E."/>
            <person name="Lilly W."/>
            <person name="Lucas S."/>
            <person name="Morin E."/>
            <person name="Murat C."/>
            <person name="Oguiza J.A."/>
            <person name="Park J."/>
            <person name="Pisabarro A.G."/>
            <person name="Riley R."/>
            <person name="Rosling A."/>
            <person name="Salamov A."/>
            <person name="Schmidt O."/>
            <person name="Schmutz J."/>
            <person name="Skrede I."/>
            <person name="Stenlid J."/>
            <person name="Wiebenga A."/>
            <person name="Xie X."/>
            <person name="Kues U."/>
            <person name="Hibbett D.S."/>
            <person name="Hoffmeister D."/>
            <person name="Hogberg N."/>
            <person name="Martin F."/>
            <person name="Grigoriev I.V."/>
            <person name="Watkinson S.C."/>
        </authorList>
    </citation>
    <scope>NUCLEOTIDE SEQUENCE</scope>
    <source>
        <strain evidence="3">S7.9</strain>
    </source>
</reference>
<keyword evidence="1" id="KW-0812">Transmembrane</keyword>
<dbReference type="AlphaFoldDB" id="F8P036"/>
<feature type="domain" description="Ubiquitin 3 binding protein But2 C-terminal" evidence="2">
    <location>
        <begin position="99"/>
        <end position="211"/>
    </location>
</feature>
<accession>F8P036</accession>
<feature type="transmembrane region" description="Helical" evidence="1">
    <location>
        <begin position="49"/>
        <end position="70"/>
    </location>
</feature>
<dbReference type="InterPro" id="IPR018620">
    <property type="entry name" value="Ubiquitin3-bd_protein_But2_C"/>
</dbReference>
<dbReference type="GeneID" id="18819829"/>
<evidence type="ECO:0000259" key="2">
    <source>
        <dbReference type="Pfam" id="PF09792"/>
    </source>
</evidence>
<proteinExistence type="predicted"/>
<dbReference type="KEGG" id="sla:SERLADRAFT_470836"/>
<dbReference type="Pfam" id="PF09792">
    <property type="entry name" value="But2"/>
    <property type="match status" value="1"/>
</dbReference>
<dbReference type="Proteomes" id="UP000008064">
    <property type="component" value="Unassembled WGS sequence"/>
</dbReference>
<evidence type="ECO:0000313" key="3">
    <source>
        <dbReference type="EMBL" id="EGO24103.1"/>
    </source>
</evidence>
<gene>
    <name evidence="3" type="ORF">SERLADRAFT_470836</name>
</gene>
<keyword evidence="1" id="KW-0472">Membrane</keyword>
<dbReference type="EMBL" id="GL945435">
    <property type="protein sequence ID" value="EGO24103.1"/>
    <property type="molecule type" value="Genomic_DNA"/>
</dbReference>
<organism>
    <name type="scientific">Serpula lacrymans var. lacrymans (strain S7.9)</name>
    <name type="common">Dry rot fungus</name>
    <dbReference type="NCBI Taxonomy" id="578457"/>
    <lineage>
        <taxon>Eukaryota</taxon>
        <taxon>Fungi</taxon>
        <taxon>Dikarya</taxon>
        <taxon>Basidiomycota</taxon>
        <taxon>Agaricomycotina</taxon>
        <taxon>Agaricomycetes</taxon>
        <taxon>Agaricomycetidae</taxon>
        <taxon>Boletales</taxon>
        <taxon>Coniophorineae</taxon>
        <taxon>Serpulaceae</taxon>
        <taxon>Serpula</taxon>
    </lineage>
</organism>
<sequence length="267" mass="30099">MAVYFASDNIPPVYDWDYREFEGDITHTRSPLLRNRNIGPSVDTVSLGFTWANCLIYCLLAMMLVFLYIIPYGIVGPSDPNPYQTQGSRHKDVVPISWFPSSIIRVNRALPDKVYASSPEVVLSESDSMFFQWQMPSSEATSCHIGITVPSPEERRVANQMYISSGPLHASEIEIWNVTSFEPMPSLSWNTRPRRISFMGTVEFPLGHTTIDQQEVEDGRQLFSSEPRFSCGENATYTIELACGACRIKFKQVPSSSTLAFNLIQFG</sequence>
<dbReference type="OrthoDB" id="8300214at2759"/>
<keyword evidence="1" id="KW-1133">Transmembrane helix</keyword>
<evidence type="ECO:0000256" key="1">
    <source>
        <dbReference type="SAM" id="Phobius"/>
    </source>
</evidence>
<dbReference type="RefSeq" id="XP_007319865.1">
    <property type="nucleotide sequence ID" value="XM_007319803.1"/>
</dbReference>
<protein>
    <recommendedName>
        <fullName evidence="2">Ubiquitin 3 binding protein But2 C-terminal domain-containing protein</fullName>
    </recommendedName>
</protein>